<protein>
    <submittedName>
        <fullName evidence="2 3">Uncharacterized protein</fullName>
    </submittedName>
</protein>
<dbReference type="GO" id="GO:0030425">
    <property type="term" value="C:dendrite"/>
    <property type="evidence" value="ECO:0007669"/>
    <property type="project" value="TreeGrafter"/>
</dbReference>
<dbReference type="GO" id="GO:0043025">
    <property type="term" value="C:neuronal cell body"/>
    <property type="evidence" value="ECO:0007669"/>
    <property type="project" value="TreeGrafter"/>
</dbReference>
<evidence type="ECO:0000313" key="3">
    <source>
        <dbReference type="EnsemblMetazoa" id="CapteP96778"/>
    </source>
</evidence>
<accession>R7T3A4</accession>
<feature type="compositionally biased region" description="Polar residues" evidence="1">
    <location>
        <begin position="81"/>
        <end position="96"/>
    </location>
</feature>
<dbReference type="OrthoDB" id="10254377at2759"/>
<reference evidence="4" key="1">
    <citation type="submission" date="2012-12" db="EMBL/GenBank/DDBJ databases">
        <authorList>
            <person name="Hellsten U."/>
            <person name="Grimwood J."/>
            <person name="Chapman J.A."/>
            <person name="Shapiro H."/>
            <person name="Aerts A."/>
            <person name="Otillar R.P."/>
            <person name="Terry A.Y."/>
            <person name="Boore J.L."/>
            <person name="Simakov O."/>
            <person name="Marletaz F."/>
            <person name="Cho S.-J."/>
            <person name="Edsinger-Gonzales E."/>
            <person name="Havlak P."/>
            <person name="Kuo D.-H."/>
            <person name="Larsson T."/>
            <person name="Lv J."/>
            <person name="Arendt D."/>
            <person name="Savage R."/>
            <person name="Osoegawa K."/>
            <person name="de Jong P."/>
            <person name="Lindberg D.R."/>
            <person name="Seaver E.C."/>
            <person name="Weisblat D.A."/>
            <person name="Putnam N.H."/>
            <person name="Grigoriev I.V."/>
            <person name="Rokhsar D.S."/>
        </authorList>
    </citation>
    <scope>NUCLEOTIDE SEQUENCE</scope>
    <source>
        <strain evidence="4">I ESC-2004</strain>
    </source>
</reference>
<dbReference type="InterPro" id="IPR036964">
    <property type="entry name" value="RASGEF_cat_dom_sf"/>
</dbReference>
<dbReference type="AlphaFoldDB" id="R7T3A4"/>
<dbReference type="Gene3D" id="1.10.840.10">
    <property type="entry name" value="Ras guanine-nucleotide exchange factors catalytic domain"/>
    <property type="match status" value="1"/>
</dbReference>
<dbReference type="SUPFAM" id="SSF48366">
    <property type="entry name" value="Ras GEF"/>
    <property type="match status" value="1"/>
</dbReference>
<feature type="non-terminal residue" evidence="2">
    <location>
        <position position="1"/>
    </location>
</feature>
<feature type="region of interest" description="Disordered" evidence="1">
    <location>
        <begin position="81"/>
        <end position="103"/>
    </location>
</feature>
<evidence type="ECO:0000313" key="2">
    <source>
        <dbReference type="EMBL" id="ELT87108.1"/>
    </source>
</evidence>
<dbReference type="EnsemblMetazoa" id="CapteT96778">
    <property type="protein sequence ID" value="CapteP96778"/>
    <property type="gene ID" value="CapteG96778"/>
</dbReference>
<name>R7T3A4_CAPTE</name>
<dbReference type="Proteomes" id="UP000014760">
    <property type="component" value="Unassembled WGS sequence"/>
</dbReference>
<reference evidence="3" key="3">
    <citation type="submission" date="2015-06" db="UniProtKB">
        <authorList>
            <consortium name="EnsemblMetazoa"/>
        </authorList>
    </citation>
    <scope>IDENTIFICATION</scope>
</reference>
<dbReference type="GO" id="GO:0005085">
    <property type="term" value="F:guanyl-nucleotide exchange factor activity"/>
    <property type="evidence" value="ECO:0007669"/>
    <property type="project" value="InterPro"/>
</dbReference>
<reference evidence="2 4" key="2">
    <citation type="journal article" date="2013" name="Nature">
        <title>Insights into bilaterian evolution from three spiralian genomes.</title>
        <authorList>
            <person name="Simakov O."/>
            <person name="Marletaz F."/>
            <person name="Cho S.J."/>
            <person name="Edsinger-Gonzales E."/>
            <person name="Havlak P."/>
            <person name="Hellsten U."/>
            <person name="Kuo D.H."/>
            <person name="Larsson T."/>
            <person name="Lv J."/>
            <person name="Arendt D."/>
            <person name="Savage R."/>
            <person name="Osoegawa K."/>
            <person name="de Jong P."/>
            <person name="Grimwood J."/>
            <person name="Chapman J.A."/>
            <person name="Shapiro H."/>
            <person name="Aerts A."/>
            <person name="Otillar R.P."/>
            <person name="Terry A.Y."/>
            <person name="Boore J.L."/>
            <person name="Grigoriev I.V."/>
            <person name="Lindberg D.R."/>
            <person name="Seaver E.C."/>
            <person name="Weisblat D.A."/>
            <person name="Putnam N.H."/>
            <person name="Rokhsar D.S."/>
        </authorList>
    </citation>
    <scope>NUCLEOTIDE SEQUENCE</scope>
    <source>
        <strain evidence="2 4">I ESC-2004</strain>
    </source>
</reference>
<gene>
    <name evidence="2" type="ORF">CAPTEDRAFT_96778</name>
</gene>
<evidence type="ECO:0000313" key="4">
    <source>
        <dbReference type="Proteomes" id="UP000014760"/>
    </source>
</evidence>
<dbReference type="EMBL" id="AMQN01016073">
    <property type="status" value="NOT_ANNOTATED_CDS"/>
    <property type="molecule type" value="Genomic_DNA"/>
</dbReference>
<dbReference type="EMBL" id="KB312513">
    <property type="protein sequence ID" value="ELT87108.1"/>
    <property type="molecule type" value="Genomic_DNA"/>
</dbReference>
<dbReference type="GO" id="GO:0007264">
    <property type="term" value="P:small GTPase-mediated signal transduction"/>
    <property type="evidence" value="ECO:0007669"/>
    <property type="project" value="InterPro"/>
</dbReference>
<sequence length="119" mass="13681">PTIPCLLYFLIHLQQMEIGSFTLVNGMVKWAKIRAIANQVDLIRIFKQHTFTFEPDPDLHSTIKERIRQFGQHDLQVLASQHQSNYRRSCVSDSGSRTGGLSGTFRRLRNKLNGRPTDN</sequence>
<dbReference type="InterPro" id="IPR023578">
    <property type="entry name" value="Ras_GEF_dom_sf"/>
</dbReference>
<dbReference type="PANTHER" id="PTHR21560">
    <property type="entry name" value="VERY KIND PROTEIN"/>
    <property type="match status" value="1"/>
</dbReference>
<evidence type="ECO:0000256" key="1">
    <source>
        <dbReference type="SAM" id="MobiDB-lite"/>
    </source>
</evidence>
<dbReference type="OMA" id="QTRRIHN"/>
<dbReference type="PANTHER" id="PTHR21560:SF0">
    <property type="entry name" value="KINASE NON-CATALYTIC C-LOBE DOMAIN-CONTAINING PROTEIN 1"/>
    <property type="match status" value="1"/>
</dbReference>
<proteinExistence type="predicted"/>
<dbReference type="GO" id="GO:0032045">
    <property type="term" value="C:guanyl-nucleotide exchange factor complex"/>
    <property type="evidence" value="ECO:0007669"/>
    <property type="project" value="TreeGrafter"/>
</dbReference>
<organism evidence="2">
    <name type="scientific">Capitella teleta</name>
    <name type="common">Polychaete worm</name>
    <dbReference type="NCBI Taxonomy" id="283909"/>
    <lineage>
        <taxon>Eukaryota</taxon>
        <taxon>Metazoa</taxon>
        <taxon>Spiralia</taxon>
        <taxon>Lophotrochozoa</taxon>
        <taxon>Annelida</taxon>
        <taxon>Polychaeta</taxon>
        <taxon>Sedentaria</taxon>
        <taxon>Scolecida</taxon>
        <taxon>Capitellidae</taxon>
        <taxon>Capitella</taxon>
    </lineage>
</organism>
<dbReference type="HOGENOM" id="CLU_2067223_0_0_1"/>
<keyword evidence="4" id="KW-1185">Reference proteome</keyword>
<dbReference type="InterPro" id="IPR029899">
    <property type="entry name" value="KNDC1"/>
</dbReference>
<dbReference type="GO" id="GO:0048814">
    <property type="term" value="P:regulation of dendrite morphogenesis"/>
    <property type="evidence" value="ECO:0007669"/>
    <property type="project" value="TreeGrafter"/>
</dbReference>